<dbReference type="AlphaFoldDB" id="A0A3M0BYU1"/>
<evidence type="ECO:0000313" key="3">
    <source>
        <dbReference type="EMBL" id="RMB02774.1"/>
    </source>
</evidence>
<dbReference type="Pfam" id="PF13411">
    <property type="entry name" value="MerR_1"/>
    <property type="match status" value="1"/>
</dbReference>
<accession>A0A3M0BYU1</accession>
<dbReference type="Gene3D" id="1.10.1660.10">
    <property type="match status" value="1"/>
</dbReference>
<dbReference type="RefSeq" id="WP_211332285.1">
    <property type="nucleotide sequence ID" value="NZ_REFR01000014.1"/>
</dbReference>
<keyword evidence="4" id="KW-1185">Reference proteome</keyword>
<sequence>MPDKDSKTYTIKDLAREFGVTARTLRYYEDQGLLSPDRQGQNRVYMQPDRVRLAWILRGRRVGFSLNEIGEMLDLYDLGDGRETQRRITIDKCRERIRALKAQRDDINTTIRELDDFCGLLDRLVLNPDTGKWVREDTGEPADIRAP</sequence>
<dbReference type="InterPro" id="IPR047057">
    <property type="entry name" value="MerR_fam"/>
</dbReference>
<dbReference type="Proteomes" id="UP000271227">
    <property type="component" value="Unassembled WGS sequence"/>
</dbReference>
<gene>
    <name evidence="3" type="ORF">BXY39_3126</name>
</gene>
<organism evidence="3 4">
    <name type="scientific">Eilatimonas milleporae</name>
    <dbReference type="NCBI Taxonomy" id="911205"/>
    <lineage>
        <taxon>Bacteria</taxon>
        <taxon>Pseudomonadati</taxon>
        <taxon>Pseudomonadota</taxon>
        <taxon>Alphaproteobacteria</taxon>
        <taxon>Kordiimonadales</taxon>
        <taxon>Kordiimonadaceae</taxon>
        <taxon>Eilatimonas</taxon>
    </lineage>
</organism>
<comment type="caution">
    <text evidence="3">The sequence shown here is derived from an EMBL/GenBank/DDBJ whole genome shotgun (WGS) entry which is preliminary data.</text>
</comment>
<dbReference type="GO" id="GO:0003700">
    <property type="term" value="F:DNA-binding transcription factor activity"/>
    <property type="evidence" value="ECO:0007669"/>
    <property type="project" value="InterPro"/>
</dbReference>
<dbReference type="InterPro" id="IPR000551">
    <property type="entry name" value="MerR-type_HTH_dom"/>
</dbReference>
<feature type="domain" description="HTH merR-type" evidence="2">
    <location>
        <begin position="8"/>
        <end position="75"/>
    </location>
</feature>
<dbReference type="GO" id="GO:0003677">
    <property type="term" value="F:DNA binding"/>
    <property type="evidence" value="ECO:0007669"/>
    <property type="project" value="UniProtKB-KW"/>
</dbReference>
<evidence type="ECO:0000259" key="2">
    <source>
        <dbReference type="PROSITE" id="PS50937"/>
    </source>
</evidence>
<dbReference type="CDD" id="cd04776">
    <property type="entry name" value="HTH_GnyR"/>
    <property type="match status" value="1"/>
</dbReference>
<evidence type="ECO:0000256" key="1">
    <source>
        <dbReference type="ARBA" id="ARBA00023125"/>
    </source>
</evidence>
<reference evidence="3 4" key="1">
    <citation type="submission" date="2018-10" db="EMBL/GenBank/DDBJ databases">
        <title>Genomic Encyclopedia of Archaeal and Bacterial Type Strains, Phase II (KMG-II): from individual species to whole genera.</title>
        <authorList>
            <person name="Goeker M."/>
        </authorList>
    </citation>
    <scope>NUCLEOTIDE SEQUENCE [LARGE SCALE GENOMIC DNA]</scope>
    <source>
        <strain evidence="3 4">DSM 25217</strain>
    </source>
</reference>
<dbReference type="PANTHER" id="PTHR30204:SF58">
    <property type="entry name" value="HTH-TYPE TRANSCRIPTIONAL REGULATOR YFMP"/>
    <property type="match status" value="1"/>
</dbReference>
<dbReference type="EMBL" id="REFR01000014">
    <property type="protein sequence ID" value="RMB02774.1"/>
    <property type="molecule type" value="Genomic_DNA"/>
</dbReference>
<protein>
    <submittedName>
        <fullName evidence="3">MerR family transcriptional regulator</fullName>
    </submittedName>
</protein>
<dbReference type="PROSITE" id="PS50937">
    <property type="entry name" value="HTH_MERR_2"/>
    <property type="match status" value="1"/>
</dbReference>
<proteinExistence type="predicted"/>
<dbReference type="SMART" id="SM00422">
    <property type="entry name" value="HTH_MERR"/>
    <property type="match status" value="1"/>
</dbReference>
<dbReference type="FunCoup" id="A0A3M0BYU1">
    <property type="interactions" value="175"/>
</dbReference>
<dbReference type="SUPFAM" id="SSF46955">
    <property type="entry name" value="Putative DNA-binding domain"/>
    <property type="match status" value="1"/>
</dbReference>
<keyword evidence="1" id="KW-0238">DNA-binding</keyword>
<dbReference type="InterPro" id="IPR009061">
    <property type="entry name" value="DNA-bd_dom_put_sf"/>
</dbReference>
<dbReference type="PANTHER" id="PTHR30204">
    <property type="entry name" value="REDOX-CYCLING DRUG-SENSING TRANSCRIPTIONAL ACTIVATOR SOXR"/>
    <property type="match status" value="1"/>
</dbReference>
<dbReference type="InParanoid" id="A0A3M0BYU1"/>
<name>A0A3M0BYU1_9PROT</name>
<evidence type="ECO:0000313" key="4">
    <source>
        <dbReference type="Proteomes" id="UP000271227"/>
    </source>
</evidence>